<protein>
    <submittedName>
        <fullName evidence="1">Uncharacterized protein</fullName>
    </submittedName>
</protein>
<dbReference type="Gene3D" id="3.40.50.300">
    <property type="entry name" value="P-loop containing nucleotide triphosphate hydrolases"/>
    <property type="match status" value="1"/>
</dbReference>
<accession>A0A0L6W406</accession>
<dbReference type="AlphaFoldDB" id="A0A0L6W406"/>
<dbReference type="SUPFAM" id="SSF52540">
    <property type="entry name" value="P-loop containing nucleoside triphosphate hydrolases"/>
    <property type="match status" value="1"/>
</dbReference>
<dbReference type="Proteomes" id="UP000037175">
    <property type="component" value="Unassembled WGS sequence"/>
</dbReference>
<name>A0A0L6W406_9FIRM</name>
<dbReference type="EMBL" id="LGTE01000005">
    <property type="protein sequence ID" value="KNZ70201.1"/>
    <property type="molecule type" value="Genomic_DNA"/>
</dbReference>
<proteinExistence type="predicted"/>
<gene>
    <name evidence="1" type="ORF">Tfer_1076</name>
</gene>
<reference evidence="2" key="1">
    <citation type="submission" date="2015-07" db="EMBL/GenBank/DDBJ databases">
        <title>Complete Genome of Thermincola ferriacetica strain Z-0001T.</title>
        <authorList>
            <person name="Lusk B."/>
            <person name="Badalamenti J.P."/>
            <person name="Parameswaran P."/>
            <person name="Bond D.R."/>
            <person name="Torres C.I."/>
        </authorList>
    </citation>
    <scope>NUCLEOTIDE SEQUENCE [LARGE SCALE GENOMIC DNA]</scope>
    <source>
        <strain evidence="2">Z-0001</strain>
    </source>
</reference>
<dbReference type="InterPro" id="IPR027417">
    <property type="entry name" value="P-loop_NTPase"/>
</dbReference>
<sequence>MKKIVIAGRNDSGKSTILGELYKGLKAKDIQPLAIGSGVQDEKPYLLKGIDATYLTIAIPAPGEDVVGDIERVTKNAVNQIKERNSLIQHARKALDELNKVRSVLDLGALSQKDIPREAALPDIALIEAVGINDGYKSTATRKLADILVTVVPAGIKNEIIMETGSILLDEADIIVVTKIDETPRDVVTTTLKLLKRIYSHKPIIPVVATQGVHMDLVLDELLKRFIDPLLLLDLQEKEEVNEA</sequence>
<comment type="caution">
    <text evidence="1">The sequence shown here is derived from an EMBL/GenBank/DDBJ whole genome shotgun (WGS) entry which is preliminary data.</text>
</comment>
<dbReference type="RefSeq" id="WP_013120756.1">
    <property type="nucleotide sequence ID" value="NZ_LGTE01000005.1"/>
</dbReference>
<dbReference type="PATRIC" id="fig|281456.6.peg.1143"/>
<evidence type="ECO:0000313" key="1">
    <source>
        <dbReference type="EMBL" id="KNZ70201.1"/>
    </source>
</evidence>
<organism evidence="1 2">
    <name type="scientific">Thermincola ferriacetica</name>
    <dbReference type="NCBI Taxonomy" id="281456"/>
    <lineage>
        <taxon>Bacteria</taxon>
        <taxon>Bacillati</taxon>
        <taxon>Bacillota</taxon>
        <taxon>Clostridia</taxon>
        <taxon>Eubacteriales</taxon>
        <taxon>Thermincolaceae</taxon>
        <taxon>Thermincola</taxon>
    </lineage>
</organism>
<evidence type="ECO:0000313" key="2">
    <source>
        <dbReference type="Proteomes" id="UP000037175"/>
    </source>
</evidence>
<keyword evidence="2" id="KW-1185">Reference proteome</keyword>